<organism evidence="3 4">
    <name type="scientific">Candidatus Nitrososphaera evergladensis SR1</name>
    <dbReference type="NCBI Taxonomy" id="1459636"/>
    <lineage>
        <taxon>Archaea</taxon>
        <taxon>Nitrososphaerota</taxon>
        <taxon>Nitrososphaeria</taxon>
        <taxon>Nitrososphaerales</taxon>
        <taxon>Nitrososphaeraceae</taxon>
        <taxon>Nitrososphaera</taxon>
    </lineage>
</organism>
<proteinExistence type="predicted"/>
<dbReference type="STRING" id="1459636.NTE_03395"/>
<accession>A0A075MWB1</accession>
<dbReference type="RefSeq" id="WP_148701836.1">
    <property type="nucleotide sequence ID" value="NZ_CP007174.1"/>
</dbReference>
<dbReference type="KEGG" id="nev:NTE_03395"/>
<protein>
    <submittedName>
        <fullName evidence="3">Uncharacterized protein</fullName>
    </submittedName>
</protein>
<sequence>MSSSENPPPAAAPASEQSQSKQPDASIPVGHSPQKQEAPTDAQSKQGSKKGGSGWGLVIGIVLLGFAFGMGYYLYTKRNEEKEEKPVEQQ</sequence>
<evidence type="ECO:0000256" key="1">
    <source>
        <dbReference type="SAM" id="MobiDB-lite"/>
    </source>
</evidence>
<evidence type="ECO:0000313" key="3">
    <source>
        <dbReference type="EMBL" id="AIF85423.1"/>
    </source>
</evidence>
<dbReference type="EMBL" id="CP007174">
    <property type="protein sequence ID" value="AIF85423.1"/>
    <property type="molecule type" value="Genomic_DNA"/>
</dbReference>
<dbReference type="Proteomes" id="UP000028194">
    <property type="component" value="Chromosome"/>
</dbReference>
<reference evidence="3 4" key="1">
    <citation type="journal article" date="2014" name="PLoS ONE">
        <title>Genome Sequence of Candidatus Nitrososphaera evergladensis from Group I.1b Enriched from Everglades Soil Reveals Novel Genomic Features of the Ammonia-Oxidizing Archaea.</title>
        <authorList>
            <person name="Zhalnina K.V."/>
            <person name="Dias R."/>
            <person name="Leonard M.T."/>
            <person name="Dorr de Quadros P."/>
            <person name="Camargo F.A."/>
            <person name="Drew J.C."/>
            <person name="Farmerie W.G."/>
            <person name="Daroub S.H."/>
            <person name="Triplett E.W."/>
        </authorList>
    </citation>
    <scope>NUCLEOTIDE SEQUENCE [LARGE SCALE GENOMIC DNA]</scope>
    <source>
        <strain evidence="3 4">SR1</strain>
    </source>
</reference>
<keyword evidence="2" id="KW-0472">Membrane</keyword>
<gene>
    <name evidence="3" type="ORF">NTE_03395</name>
</gene>
<feature type="compositionally biased region" description="Pro residues" evidence="1">
    <location>
        <begin position="1"/>
        <end position="11"/>
    </location>
</feature>
<dbReference type="AlphaFoldDB" id="A0A075MWB1"/>
<feature type="region of interest" description="Disordered" evidence="1">
    <location>
        <begin position="1"/>
        <end position="54"/>
    </location>
</feature>
<name>A0A075MWB1_9ARCH</name>
<dbReference type="HOGENOM" id="CLU_2433701_0_0_2"/>
<evidence type="ECO:0000256" key="2">
    <source>
        <dbReference type="SAM" id="Phobius"/>
    </source>
</evidence>
<keyword evidence="2" id="KW-1133">Transmembrane helix</keyword>
<keyword evidence="2" id="KW-0812">Transmembrane</keyword>
<feature type="transmembrane region" description="Helical" evidence="2">
    <location>
        <begin position="54"/>
        <end position="75"/>
    </location>
</feature>
<dbReference type="GeneID" id="41599041"/>
<keyword evidence="4" id="KW-1185">Reference proteome</keyword>
<evidence type="ECO:0000313" key="4">
    <source>
        <dbReference type="Proteomes" id="UP000028194"/>
    </source>
</evidence>